<dbReference type="InterPro" id="IPR007505">
    <property type="entry name" value="PDDEXK_7"/>
</dbReference>
<reference evidence="2 3" key="1">
    <citation type="submission" date="2016-06" db="EMBL/GenBank/DDBJ databases">
        <authorList>
            <person name="Kjaerup R.B."/>
            <person name="Dalgaard T.S."/>
            <person name="Juul-Madsen H.R."/>
        </authorList>
    </citation>
    <scope>NUCLEOTIDE SEQUENCE [LARGE SCALE GENOMIC DNA]</scope>
    <source>
        <strain evidence="2 3">ACS1953</strain>
    </source>
</reference>
<dbReference type="Pfam" id="PF04411">
    <property type="entry name" value="PDDEXK_7"/>
    <property type="match status" value="1"/>
</dbReference>
<dbReference type="RefSeq" id="WP_064898187.1">
    <property type="nucleotide sequence ID" value="NZ_JAYXBT010000007.1"/>
</dbReference>
<accession>A0A1A2VFZ1</accession>
<sequence length="783" mass="86106">MSRDSVRLALRTGDGQVVGELLVANLPGRQDTALSASGGVALREGAVYLYRIDSVATNVDIEPRELFDPDDASWKQGRLRAGQAVGRLRIQVVDRTTGLTGTTDVDVQAVKLDHETEYRQMLTDISTFAAEAVLQGFAPSMLNLAPSELPVELLYLRFAMIAAYLQDPALDAAIARVTAQPHRTWVSEQEIRPIGSPFPAGSAFRRAVCAPGPRVPWTGGPAALGSLPTALVRDRTEASVDNSANQFVKFALERWRAVALELLDALSQAAQNVEFGPLRRGLQIAADVGGQLDEYLAHPIFREISSLRRMPTSDQVLLKRAGYREVFRTFAMTESGPTVRIDHGDMADVFAASQRNIATLYEFWCFLAVVDSLGRVCGEDRTARAFAVARDGLSLTMRAGDSSKLSWSVRRGDRTLRVDVFFNRTFSGRHERSGSWTRAMRPDCSVRIRPEGSTPSLVSAHELEVWLHFDAKYRVDNLLAQLTSVSDSDESDEGSTTSGGAKRDDLLKMHAYRDAIARTAGAYVLYPGSEILNIRRHPGFQELLPGLGAFPLRPRSDGLPSSSQALDQFFDDVLAHVASQVTRDERHRFWTATVHRPGAPTLTSSFATDFLDEPPADTDVLLGFVRSSEQRQWIERVRQYNIRAGNRAGAVEIGGRELGAKLLILYENRSGALYLVRVAEIVRWRPATSADLVASGYPNPRGDLYFVADTEFIDTVPSWIESVDLDLLTLNVRDGAPTVVTWWDVVRAASAVDPSGGGRLDSKVSAVPVIHEDHSIQFENSCD</sequence>
<comment type="caution">
    <text evidence="2">The sequence shown here is derived from an EMBL/GenBank/DDBJ whole genome shotgun (WGS) entry which is preliminary data.</text>
</comment>
<evidence type="ECO:0000259" key="1">
    <source>
        <dbReference type="Pfam" id="PF09823"/>
    </source>
</evidence>
<organism evidence="2 3">
    <name type="scientific">Mycolicibacterium conceptionense</name>
    <dbReference type="NCBI Taxonomy" id="451644"/>
    <lineage>
        <taxon>Bacteria</taxon>
        <taxon>Bacillati</taxon>
        <taxon>Actinomycetota</taxon>
        <taxon>Actinomycetes</taxon>
        <taxon>Mycobacteriales</taxon>
        <taxon>Mycobacteriaceae</taxon>
        <taxon>Mycolicibacterium</taxon>
    </lineage>
</organism>
<protein>
    <recommendedName>
        <fullName evidence="1">DUF2357 domain-containing protein</fullName>
    </recommendedName>
</protein>
<evidence type="ECO:0000313" key="3">
    <source>
        <dbReference type="Proteomes" id="UP000093779"/>
    </source>
</evidence>
<feature type="domain" description="DUF2357" evidence="1">
    <location>
        <begin position="77"/>
        <end position="330"/>
    </location>
</feature>
<dbReference type="InterPro" id="IPR018633">
    <property type="entry name" value="DUF2357"/>
</dbReference>
<dbReference type="Pfam" id="PF09823">
    <property type="entry name" value="DUF2357"/>
    <property type="match status" value="1"/>
</dbReference>
<evidence type="ECO:0000313" key="2">
    <source>
        <dbReference type="EMBL" id="OBF15164.1"/>
    </source>
</evidence>
<gene>
    <name evidence="2" type="ORF">A5726_01015</name>
</gene>
<name>A0A1A2VFZ1_9MYCO</name>
<dbReference type="AlphaFoldDB" id="A0A1A2VFZ1"/>
<dbReference type="Proteomes" id="UP000093779">
    <property type="component" value="Unassembled WGS sequence"/>
</dbReference>
<dbReference type="EMBL" id="LZHX01000082">
    <property type="protein sequence ID" value="OBF15164.1"/>
    <property type="molecule type" value="Genomic_DNA"/>
</dbReference>
<proteinExistence type="predicted"/>